<dbReference type="Proteomes" id="UP000007303">
    <property type="component" value="Unassembled WGS sequence"/>
</dbReference>
<keyword evidence="3" id="KW-1185">Reference proteome</keyword>
<evidence type="ECO:0000313" key="3">
    <source>
        <dbReference type="Proteomes" id="UP000007303"/>
    </source>
</evidence>
<organism evidence="2 3">
    <name type="scientific">Tetraodon nigroviridis</name>
    <name type="common">Spotted green pufferfish</name>
    <name type="synonym">Chelonodon nigroviridis</name>
    <dbReference type="NCBI Taxonomy" id="99883"/>
    <lineage>
        <taxon>Eukaryota</taxon>
        <taxon>Metazoa</taxon>
        <taxon>Chordata</taxon>
        <taxon>Craniata</taxon>
        <taxon>Vertebrata</taxon>
        <taxon>Euteleostomi</taxon>
        <taxon>Actinopterygii</taxon>
        <taxon>Neopterygii</taxon>
        <taxon>Teleostei</taxon>
        <taxon>Neoteleostei</taxon>
        <taxon>Acanthomorphata</taxon>
        <taxon>Eupercaria</taxon>
        <taxon>Tetraodontiformes</taxon>
        <taxon>Tetradontoidea</taxon>
        <taxon>Tetraodontidae</taxon>
        <taxon>Tetraodon</taxon>
    </lineage>
</organism>
<proteinExistence type="predicted"/>
<accession>H3DA46</accession>
<dbReference type="InParanoid" id="H3DA46"/>
<dbReference type="PANTHER" id="PTHR28376">
    <property type="entry name" value="RGD1562914"/>
    <property type="match status" value="1"/>
</dbReference>
<dbReference type="PANTHER" id="PTHR28376:SF1">
    <property type="entry name" value="POU DOMAIN CLASS 2-ASSOCIATING FACTOR 2"/>
    <property type="match status" value="1"/>
</dbReference>
<sequence>PPGSHALPAYYGVRRPFLSDSDFSAKPFSADVYSTTLAAKPLSCEAAAAAVGGYPSFIDSYYPDAFADYLPSSALSSLLPGYGGESSHLFLRDSWDPEPVPQVEPLCADGLASVPPPMGSPDPPGSPSHYRSPSRAPYALHPLEDAHYHPLTPSPRTPSPPPPTPPRPRRGRLGAEAEGAPCWPKEDGLAPWPPYELRRPF</sequence>
<dbReference type="Ensembl" id="ENSTNIT00000017605.1">
    <property type="protein sequence ID" value="ENSTNIP00000017387.1"/>
    <property type="gene ID" value="ENSTNIG00000014370.1"/>
</dbReference>
<dbReference type="GO" id="GO:0043565">
    <property type="term" value="F:sequence-specific DNA binding"/>
    <property type="evidence" value="ECO:0007669"/>
    <property type="project" value="TreeGrafter"/>
</dbReference>
<reference evidence="2" key="2">
    <citation type="submission" date="2025-08" db="UniProtKB">
        <authorList>
            <consortium name="Ensembl"/>
        </authorList>
    </citation>
    <scope>IDENTIFICATION</scope>
</reference>
<evidence type="ECO:0000256" key="1">
    <source>
        <dbReference type="SAM" id="MobiDB-lite"/>
    </source>
</evidence>
<name>H3DA46_TETNG</name>
<dbReference type="HOGENOM" id="CLU_086232_0_0_1"/>
<dbReference type="GO" id="GO:0003713">
    <property type="term" value="F:transcription coactivator activity"/>
    <property type="evidence" value="ECO:0007669"/>
    <property type="project" value="TreeGrafter"/>
</dbReference>
<feature type="compositionally biased region" description="Pro residues" evidence="1">
    <location>
        <begin position="114"/>
        <end position="126"/>
    </location>
</feature>
<dbReference type="InterPro" id="IPR037655">
    <property type="entry name" value="POU2AF2"/>
</dbReference>
<dbReference type="GeneTree" id="ENSGT00940000167856"/>
<dbReference type="OMA" id="QVEPLCA"/>
<evidence type="ECO:0000313" key="2">
    <source>
        <dbReference type="Ensembl" id="ENSTNIP00000017387.1"/>
    </source>
</evidence>
<feature type="compositionally biased region" description="Pro residues" evidence="1">
    <location>
        <begin position="152"/>
        <end position="166"/>
    </location>
</feature>
<feature type="region of interest" description="Disordered" evidence="1">
    <location>
        <begin position="101"/>
        <end position="201"/>
    </location>
</feature>
<dbReference type="GO" id="GO:0005634">
    <property type="term" value="C:nucleus"/>
    <property type="evidence" value="ECO:0007669"/>
    <property type="project" value="TreeGrafter"/>
</dbReference>
<dbReference type="Pfam" id="PF17721">
    <property type="entry name" value="POU2AF2"/>
    <property type="match status" value="1"/>
</dbReference>
<reference evidence="2" key="3">
    <citation type="submission" date="2025-09" db="UniProtKB">
        <authorList>
            <consortium name="Ensembl"/>
        </authorList>
    </citation>
    <scope>IDENTIFICATION</scope>
</reference>
<reference evidence="3" key="1">
    <citation type="journal article" date="2004" name="Nature">
        <title>Genome duplication in the teleost fish Tetraodon nigroviridis reveals the early vertebrate proto-karyotype.</title>
        <authorList>
            <person name="Jaillon O."/>
            <person name="Aury J.-M."/>
            <person name="Brunet F."/>
            <person name="Petit J.-L."/>
            <person name="Stange-Thomann N."/>
            <person name="Mauceli E."/>
            <person name="Bouneau L."/>
            <person name="Fischer C."/>
            <person name="Ozouf-Costaz C."/>
            <person name="Bernot A."/>
            <person name="Nicaud S."/>
            <person name="Jaffe D."/>
            <person name="Fisher S."/>
            <person name="Lutfalla G."/>
            <person name="Dossat C."/>
            <person name="Segurens B."/>
            <person name="Dasilva C."/>
            <person name="Salanoubat M."/>
            <person name="Levy M."/>
            <person name="Boudet N."/>
            <person name="Castellano S."/>
            <person name="Anthouard V."/>
            <person name="Jubin C."/>
            <person name="Castelli V."/>
            <person name="Katinka M."/>
            <person name="Vacherie B."/>
            <person name="Biemont C."/>
            <person name="Skalli Z."/>
            <person name="Cattolico L."/>
            <person name="Poulain J."/>
            <person name="De Berardinis V."/>
            <person name="Cruaud C."/>
            <person name="Duprat S."/>
            <person name="Brottier P."/>
            <person name="Coutanceau J.-P."/>
            <person name="Gouzy J."/>
            <person name="Parra G."/>
            <person name="Lardier G."/>
            <person name="Chapple C."/>
            <person name="McKernan K.J."/>
            <person name="McEwan P."/>
            <person name="Bosak S."/>
            <person name="Kellis M."/>
            <person name="Volff J.-N."/>
            <person name="Guigo R."/>
            <person name="Zody M.C."/>
            <person name="Mesirov J."/>
            <person name="Lindblad-Toh K."/>
            <person name="Birren B."/>
            <person name="Nusbaum C."/>
            <person name="Kahn D."/>
            <person name="Robinson-Rechavi M."/>
            <person name="Laudet V."/>
            <person name="Schachter V."/>
            <person name="Quetier F."/>
            <person name="Saurin W."/>
            <person name="Scarpelli C."/>
            <person name="Wincker P."/>
            <person name="Lander E.S."/>
            <person name="Weissenbach J."/>
            <person name="Roest Crollius H."/>
        </authorList>
    </citation>
    <scope>NUCLEOTIDE SEQUENCE [LARGE SCALE GENOMIC DNA]</scope>
</reference>
<protein>
    <submittedName>
        <fullName evidence="2">Si:ch211-213d14.1</fullName>
    </submittedName>
</protein>
<dbReference type="AlphaFoldDB" id="H3DA46"/>